<evidence type="ECO:0000256" key="9">
    <source>
        <dbReference type="ARBA" id="ARBA00023125"/>
    </source>
</evidence>
<comment type="subcellular location">
    <subcellularLocation>
        <location evidence="1 10">Cytoplasm</location>
    </subcellularLocation>
</comment>
<comment type="similarity">
    <text evidence="2 10">Belongs to the beta sliding clamp family.</text>
</comment>
<dbReference type="InterPro" id="IPR001001">
    <property type="entry name" value="DNA_polIII_beta"/>
</dbReference>
<keyword evidence="8 10" id="KW-0239">DNA-directed DNA polymerase</keyword>
<dbReference type="NCBIfam" id="TIGR00663">
    <property type="entry name" value="dnan"/>
    <property type="match status" value="1"/>
</dbReference>
<dbReference type="Gene3D" id="3.70.10.10">
    <property type="match status" value="1"/>
</dbReference>
<dbReference type="PANTHER" id="PTHR30478:SF0">
    <property type="entry name" value="BETA SLIDING CLAMP"/>
    <property type="match status" value="1"/>
</dbReference>
<gene>
    <name evidence="14" type="primary">dnaN</name>
    <name evidence="14" type="ORF">ACFFNY_05315</name>
</gene>
<keyword evidence="7 10" id="KW-0235">DNA replication</keyword>
<organism evidence="14 15">
    <name type="scientific">Paenibacillus hodogayensis</name>
    <dbReference type="NCBI Taxonomy" id="279208"/>
    <lineage>
        <taxon>Bacteria</taxon>
        <taxon>Bacillati</taxon>
        <taxon>Bacillota</taxon>
        <taxon>Bacilli</taxon>
        <taxon>Bacillales</taxon>
        <taxon>Paenibacillaceae</taxon>
        <taxon>Paenibacillus</taxon>
    </lineage>
</organism>
<dbReference type="Proteomes" id="UP001589619">
    <property type="component" value="Unassembled WGS sequence"/>
</dbReference>
<protein>
    <recommendedName>
        <fullName evidence="3 10">Beta sliding clamp</fullName>
    </recommendedName>
</protein>
<dbReference type="Gene3D" id="3.10.150.10">
    <property type="entry name" value="DNA Polymerase III, subunit A, domain 2"/>
    <property type="match status" value="1"/>
</dbReference>
<feature type="domain" description="DNA polymerase III beta sliding clamp C-terminal" evidence="13">
    <location>
        <begin position="323"/>
        <end position="388"/>
    </location>
</feature>
<dbReference type="GO" id="GO:0003887">
    <property type="term" value="F:DNA-directed DNA polymerase activity"/>
    <property type="evidence" value="ECO:0007669"/>
    <property type="project" value="UniProtKB-EC"/>
</dbReference>
<dbReference type="EMBL" id="JBHMAG010000004">
    <property type="protein sequence ID" value="MFB9750990.1"/>
    <property type="molecule type" value="Genomic_DNA"/>
</dbReference>
<evidence type="ECO:0000256" key="10">
    <source>
        <dbReference type="PIRNR" id="PIRNR000804"/>
    </source>
</evidence>
<dbReference type="PIRSF" id="PIRSF000804">
    <property type="entry name" value="DNA_pol_III_b"/>
    <property type="match status" value="1"/>
</dbReference>
<evidence type="ECO:0000259" key="13">
    <source>
        <dbReference type="Pfam" id="PF02768"/>
    </source>
</evidence>
<dbReference type="InterPro" id="IPR046938">
    <property type="entry name" value="DNA_clamp_sf"/>
</dbReference>
<feature type="domain" description="DNA polymerase III beta sliding clamp central" evidence="12">
    <location>
        <begin position="134"/>
        <end position="248"/>
    </location>
</feature>
<dbReference type="Pfam" id="PF02767">
    <property type="entry name" value="DNA_pol3_beta_2"/>
    <property type="match status" value="1"/>
</dbReference>
<dbReference type="InterPro" id="IPR022634">
    <property type="entry name" value="DNA_polIII_beta_N"/>
</dbReference>
<evidence type="ECO:0000256" key="6">
    <source>
        <dbReference type="ARBA" id="ARBA00022695"/>
    </source>
</evidence>
<keyword evidence="6 10" id="KW-0548">Nucleotidyltransferase</keyword>
<dbReference type="Pfam" id="PF02768">
    <property type="entry name" value="DNA_pol3_beta_3"/>
    <property type="match status" value="1"/>
</dbReference>
<comment type="subunit">
    <text evidence="10">Forms a ring-shaped head-to-tail homodimer around DNA.</text>
</comment>
<evidence type="ECO:0000256" key="3">
    <source>
        <dbReference type="ARBA" id="ARBA00021035"/>
    </source>
</evidence>
<evidence type="ECO:0000313" key="14">
    <source>
        <dbReference type="EMBL" id="MFB9750990.1"/>
    </source>
</evidence>
<evidence type="ECO:0000256" key="4">
    <source>
        <dbReference type="ARBA" id="ARBA00022490"/>
    </source>
</evidence>
<keyword evidence="5 10" id="KW-0808">Transferase</keyword>
<evidence type="ECO:0000313" key="15">
    <source>
        <dbReference type="Proteomes" id="UP001589619"/>
    </source>
</evidence>
<feature type="domain" description="DNA polymerase III beta sliding clamp N-terminal" evidence="11">
    <location>
        <begin position="1"/>
        <end position="120"/>
    </location>
</feature>
<dbReference type="SUPFAM" id="SSF55979">
    <property type="entry name" value="DNA clamp"/>
    <property type="match status" value="3"/>
</dbReference>
<evidence type="ECO:0000256" key="5">
    <source>
        <dbReference type="ARBA" id="ARBA00022679"/>
    </source>
</evidence>
<evidence type="ECO:0000256" key="2">
    <source>
        <dbReference type="ARBA" id="ARBA00010752"/>
    </source>
</evidence>
<dbReference type="InterPro" id="IPR022635">
    <property type="entry name" value="DNA_polIII_beta_C"/>
</dbReference>
<comment type="caution">
    <text evidence="14">The sequence shown here is derived from an EMBL/GenBank/DDBJ whole genome shotgun (WGS) entry which is preliminary data.</text>
</comment>
<dbReference type="RefSeq" id="WP_344905583.1">
    <property type="nucleotide sequence ID" value="NZ_BAAAYO010000002.1"/>
</dbReference>
<dbReference type="PANTHER" id="PTHR30478">
    <property type="entry name" value="DNA POLYMERASE III SUBUNIT BETA"/>
    <property type="match status" value="1"/>
</dbReference>
<comment type="function">
    <text evidence="10">Confers DNA tethering and processivity to DNA polymerases and other proteins. Acts as a clamp, forming a ring around DNA (a reaction catalyzed by the clamp-loading complex) which diffuses in an ATP-independent manner freely and bidirectionally along dsDNA. Initially characterized for its ability to contact the catalytic subunit of DNA polymerase III (Pol III), a complex, multichain enzyme responsible for most of the replicative synthesis in bacteria; Pol III exhibits 3'-5' exonuclease proofreading activity. The beta chain is required for initiation of replication as well as for processivity of DNA replication.</text>
</comment>
<dbReference type="CDD" id="cd00140">
    <property type="entry name" value="beta_clamp"/>
    <property type="match status" value="1"/>
</dbReference>
<keyword evidence="9" id="KW-0238">DNA-binding</keyword>
<keyword evidence="4 10" id="KW-0963">Cytoplasm</keyword>
<evidence type="ECO:0000259" key="11">
    <source>
        <dbReference type="Pfam" id="PF00712"/>
    </source>
</evidence>
<reference evidence="14 15" key="1">
    <citation type="submission" date="2024-09" db="EMBL/GenBank/DDBJ databases">
        <authorList>
            <person name="Sun Q."/>
            <person name="Mori K."/>
        </authorList>
    </citation>
    <scope>NUCLEOTIDE SEQUENCE [LARGE SCALE GENOMIC DNA]</scope>
    <source>
        <strain evidence="14 15">JCM 12520</strain>
    </source>
</reference>
<name>A0ABV5VRT9_9BACL</name>
<dbReference type="SMART" id="SM00480">
    <property type="entry name" value="POL3Bc"/>
    <property type="match status" value="1"/>
</dbReference>
<sequence length="404" mass="43089">MKAVVPQASLLEALQHVVRAVPTSSPLPVMSGMHLHFRRERLTLSASNGILSIRADIPLPSGTNRTQEGSLVVPARYFADIVRKLSAPQVELGLTEPFTLLIRAGGGFYRLCGADPDLFPEQPASGASPWLLTLPNALLKSLIRQVAFAASASDTRPLLTGVWCRCDGGRLILTATDSIRFASGSSLLPPERASGSFEAVIPAKGLNELARLLHDEQGETAIAAHDGHIVFSTANLTLGCALLHGSYPPVDKLVPRSFAAEVTVGKLPMLQAIERVTLLAGEGCVVHLRMMPAAGNDLSRQNRSGTDNGHDGTSIISGERGTIIELLSRSAEIGDVREEILVEQSNGEPLTISFNGKYMADILRAMEGTAVRLRFTSKLAPLAAEPAEPHPSALYLLTPIRTAI</sequence>
<proteinExistence type="inferred from homology"/>
<dbReference type="InterPro" id="IPR022637">
    <property type="entry name" value="DNA_polIII_beta_cen"/>
</dbReference>
<evidence type="ECO:0000256" key="1">
    <source>
        <dbReference type="ARBA" id="ARBA00004496"/>
    </source>
</evidence>
<accession>A0ABV5VRT9</accession>
<dbReference type="Pfam" id="PF00712">
    <property type="entry name" value="DNA_pol3_beta"/>
    <property type="match status" value="1"/>
</dbReference>
<evidence type="ECO:0000256" key="7">
    <source>
        <dbReference type="ARBA" id="ARBA00022705"/>
    </source>
</evidence>
<keyword evidence="15" id="KW-1185">Reference proteome</keyword>
<evidence type="ECO:0000256" key="8">
    <source>
        <dbReference type="ARBA" id="ARBA00022932"/>
    </source>
</evidence>
<evidence type="ECO:0000259" key="12">
    <source>
        <dbReference type="Pfam" id="PF02767"/>
    </source>
</evidence>